<dbReference type="Gene3D" id="3.40.50.300">
    <property type="entry name" value="P-loop containing nucleotide triphosphate hydrolases"/>
    <property type="match status" value="1"/>
</dbReference>
<evidence type="ECO:0000256" key="12">
    <source>
        <dbReference type="ARBA" id="ARBA00023049"/>
    </source>
</evidence>
<dbReference type="SUPFAM" id="SSF140990">
    <property type="entry name" value="FtsH protease domain-like"/>
    <property type="match status" value="1"/>
</dbReference>
<dbReference type="Pfam" id="PF01434">
    <property type="entry name" value="Peptidase_M41"/>
    <property type="match status" value="1"/>
</dbReference>
<dbReference type="PROSITE" id="PS00674">
    <property type="entry name" value="AAA"/>
    <property type="match status" value="1"/>
</dbReference>
<dbReference type="SUPFAM" id="SSF52540">
    <property type="entry name" value="P-loop containing nucleoside triphosphate hydrolases"/>
    <property type="match status" value="1"/>
</dbReference>
<name>A0AAD9KI89_RIDPI</name>
<dbReference type="GO" id="GO:0005524">
    <property type="term" value="F:ATP binding"/>
    <property type="evidence" value="ECO:0007669"/>
    <property type="project" value="UniProtKB-KW"/>
</dbReference>
<dbReference type="FunFam" id="1.20.58.760:FF:000002">
    <property type="entry name" value="ATP-dependent zinc metalloprotease FtsH"/>
    <property type="match status" value="1"/>
</dbReference>
<dbReference type="PANTHER" id="PTHR23076:SF97">
    <property type="entry name" value="ATP-DEPENDENT ZINC METALLOPROTEASE YME1L1"/>
    <property type="match status" value="1"/>
</dbReference>
<dbReference type="InterPro" id="IPR041569">
    <property type="entry name" value="AAA_lid_3"/>
</dbReference>
<dbReference type="GO" id="GO:0016887">
    <property type="term" value="F:ATP hydrolysis activity"/>
    <property type="evidence" value="ECO:0007669"/>
    <property type="project" value="InterPro"/>
</dbReference>
<evidence type="ECO:0000256" key="5">
    <source>
        <dbReference type="ARBA" id="ARBA00010550"/>
    </source>
</evidence>
<evidence type="ECO:0000256" key="15">
    <source>
        <dbReference type="SAM" id="MobiDB-lite"/>
    </source>
</evidence>
<keyword evidence="12" id="KW-0482">Metalloprotease</keyword>
<comment type="caution">
    <text evidence="17">The sequence shown here is derived from an EMBL/GenBank/DDBJ whole genome shotgun (WGS) entry which is preliminary data.</text>
</comment>
<evidence type="ECO:0000256" key="7">
    <source>
        <dbReference type="ARBA" id="ARBA00022723"/>
    </source>
</evidence>
<evidence type="ECO:0000256" key="6">
    <source>
        <dbReference type="ARBA" id="ARBA00022670"/>
    </source>
</evidence>
<evidence type="ECO:0000256" key="14">
    <source>
        <dbReference type="ARBA" id="ARBA00023136"/>
    </source>
</evidence>
<feature type="domain" description="AAA+ ATPase" evidence="16">
    <location>
        <begin position="378"/>
        <end position="515"/>
    </location>
</feature>
<dbReference type="CDD" id="cd19501">
    <property type="entry name" value="RecA-like_FtsH"/>
    <property type="match status" value="1"/>
</dbReference>
<dbReference type="InterPro" id="IPR005936">
    <property type="entry name" value="FtsH"/>
</dbReference>
<dbReference type="InterPro" id="IPR037219">
    <property type="entry name" value="Peptidase_M41-like"/>
</dbReference>
<dbReference type="EMBL" id="JAODUO010001017">
    <property type="protein sequence ID" value="KAK2171856.1"/>
    <property type="molecule type" value="Genomic_DNA"/>
</dbReference>
<keyword evidence="10" id="KW-0862">Zinc</keyword>
<sequence>MLYSASVISEFTYFSLQLVLPLAQLGSACSVIRALASQHLPSTHQRVNQAIIVTAAAERPVTLNDVTETIETSLQELGMDELARDIKLETLAPMLDAKRIETLLSNVETGHRGSTSYLSSDSFFKNKNGFNENELWDVTFGGRPTRQQFRMTLQHLGAMSEGNWLSRTFSQQIRGFKTKRSTSSSGIGTHSTEDNYTPLRGFKDALLGRVSSSQKSAGRQSDRFKTMLADYNDSPDTQEKLKVAFAEGYTAHDKKEVDGASLWVRRLVRLAWYGLFVWLLLQIVQSYGAMGEDGKLSTSQRGSNSSGVKPATFPPDPSSIIPDMKLNVLKGDRYEVNPEDIHVCFSDIKGVEEAKQELQDVVEFLRDPGKFKALGAKLPKGVLLVGPPGIGKTLLARAVAGEAAVPFFHASGSEFDEIFVGTGAKRVRQLFDAAKMRAPCVIFIDEIDTVGAKRTSSQIHPYANQTINQLLSEMDGFQQNDGVIVLGATNRRDNLDKALLRPGRFDVEVRVYPPDLKGRVEIIEHYLSKVKAGAGVDVYKLAKGTTGCTGADLENLVNQAALKAAMDAATSVTMEHLEYAQDKILMGPAKKSKIPDEETNRSTAYHEAGHTLVAYFTKDATPLHKVTIVPRGTSLGHTSFIPDKEEYNLTRSQLLARMDVAMGGRVGEEIMVGPDKVTTGASSDFHQATAIATAMVKKFGMSDKVGVRVFDEEEVESGMSFLKVNDLSPQMAELVDNEIKRLLQESYERAKALVKAHQKEHKALATSLLTHETLCREEILAIIAGKPSRHV</sequence>
<comment type="similarity">
    <text evidence="5">In the N-terminal section; belongs to the AAA ATPase family.</text>
</comment>
<accession>A0AAD9KI89</accession>
<comment type="cofactor">
    <cofactor evidence="1">
        <name>Zn(2+)</name>
        <dbReference type="ChEBI" id="CHEBI:29105"/>
    </cofactor>
</comment>
<dbReference type="GO" id="GO:0007005">
    <property type="term" value="P:mitochondrion organization"/>
    <property type="evidence" value="ECO:0007669"/>
    <property type="project" value="TreeGrafter"/>
</dbReference>
<evidence type="ECO:0000256" key="13">
    <source>
        <dbReference type="ARBA" id="ARBA00023128"/>
    </source>
</evidence>
<keyword evidence="7" id="KW-0479">Metal-binding</keyword>
<dbReference type="SMART" id="SM00382">
    <property type="entry name" value="AAA"/>
    <property type="match status" value="1"/>
</dbReference>
<gene>
    <name evidence="17" type="ORF">NP493_1019g00006</name>
</gene>
<evidence type="ECO:0000259" key="16">
    <source>
        <dbReference type="SMART" id="SM00382"/>
    </source>
</evidence>
<evidence type="ECO:0000256" key="2">
    <source>
        <dbReference type="ARBA" id="ARBA00004173"/>
    </source>
</evidence>
<dbReference type="Pfam" id="PF00004">
    <property type="entry name" value="AAA"/>
    <property type="match status" value="1"/>
</dbReference>
<keyword evidence="9" id="KW-0378">Hydrolase</keyword>
<comment type="subcellular location">
    <subcellularLocation>
        <location evidence="3">Membrane</location>
    </subcellularLocation>
    <subcellularLocation>
        <location evidence="2">Mitochondrion</location>
    </subcellularLocation>
</comment>
<evidence type="ECO:0000256" key="1">
    <source>
        <dbReference type="ARBA" id="ARBA00001947"/>
    </source>
</evidence>
<dbReference type="PANTHER" id="PTHR23076">
    <property type="entry name" value="METALLOPROTEASE M41 FTSH"/>
    <property type="match status" value="1"/>
</dbReference>
<evidence type="ECO:0000256" key="9">
    <source>
        <dbReference type="ARBA" id="ARBA00022801"/>
    </source>
</evidence>
<dbReference type="InterPro" id="IPR003959">
    <property type="entry name" value="ATPase_AAA_core"/>
</dbReference>
<dbReference type="FunFam" id="3.40.50.300:FF:000175">
    <property type="entry name" value="ATP-dependent zinc metalloprotease FTSH 4"/>
    <property type="match status" value="1"/>
</dbReference>
<evidence type="ECO:0000313" key="17">
    <source>
        <dbReference type="EMBL" id="KAK2171856.1"/>
    </source>
</evidence>
<dbReference type="Pfam" id="PF17862">
    <property type="entry name" value="AAA_lid_3"/>
    <property type="match status" value="1"/>
</dbReference>
<keyword evidence="14" id="KW-0472">Membrane</keyword>
<dbReference type="Proteomes" id="UP001209878">
    <property type="component" value="Unassembled WGS sequence"/>
</dbReference>
<dbReference type="GO" id="GO:0046872">
    <property type="term" value="F:metal ion binding"/>
    <property type="evidence" value="ECO:0007669"/>
    <property type="project" value="UniProtKB-KW"/>
</dbReference>
<feature type="region of interest" description="Disordered" evidence="15">
    <location>
        <begin position="294"/>
        <end position="317"/>
    </location>
</feature>
<dbReference type="Gene3D" id="1.20.58.760">
    <property type="entry name" value="Peptidase M41"/>
    <property type="match status" value="1"/>
</dbReference>
<dbReference type="InterPro" id="IPR000642">
    <property type="entry name" value="Peptidase_M41"/>
</dbReference>
<dbReference type="InterPro" id="IPR003960">
    <property type="entry name" value="ATPase_AAA_CS"/>
</dbReference>
<proteinExistence type="inferred from homology"/>
<reference evidence="17" key="1">
    <citation type="journal article" date="2023" name="Mol. Biol. Evol.">
        <title>Third-Generation Sequencing Reveals the Adaptive Role of the Epigenome in Three Deep-Sea Polychaetes.</title>
        <authorList>
            <person name="Perez M."/>
            <person name="Aroh O."/>
            <person name="Sun Y."/>
            <person name="Lan Y."/>
            <person name="Juniper S.K."/>
            <person name="Young C.R."/>
            <person name="Angers B."/>
            <person name="Qian P.Y."/>
        </authorList>
    </citation>
    <scope>NUCLEOTIDE SEQUENCE</scope>
    <source>
        <strain evidence="17">R07B-5</strain>
    </source>
</reference>
<dbReference type="GO" id="GO:0006515">
    <property type="term" value="P:protein quality control for misfolded or incompletely synthesized proteins"/>
    <property type="evidence" value="ECO:0007669"/>
    <property type="project" value="TreeGrafter"/>
</dbReference>
<feature type="compositionally biased region" description="Polar residues" evidence="15">
    <location>
        <begin position="296"/>
        <end position="307"/>
    </location>
</feature>
<comment type="similarity">
    <text evidence="4">In the C-terminal section; belongs to the peptidase M41 family.</text>
</comment>
<keyword evidence="11" id="KW-0067">ATP-binding</keyword>
<dbReference type="GO" id="GO:0004176">
    <property type="term" value="F:ATP-dependent peptidase activity"/>
    <property type="evidence" value="ECO:0007669"/>
    <property type="project" value="InterPro"/>
</dbReference>
<dbReference type="Gene3D" id="1.10.8.60">
    <property type="match status" value="1"/>
</dbReference>
<organism evidence="17 18">
    <name type="scientific">Ridgeia piscesae</name>
    <name type="common">Tubeworm</name>
    <dbReference type="NCBI Taxonomy" id="27915"/>
    <lineage>
        <taxon>Eukaryota</taxon>
        <taxon>Metazoa</taxon>
        <taxon>Spiralia</taxon>
        <taxon>Lophotrochozoa</taxon>
        <taxon>Annelida</taxon>
        <taxon>Polychaeta</taxon>
        <taxon>Sedentaria</taxon>
        <taxon>Canalipalpata</taxon>
        <taxon>Sabellida</taxon>
        <taxon>Siboglinidae</taxon>
        <taxon>Ridgeia</taxon>
    </lineage>
</organism>
<keyword evidence="18" id="KW-1185">Reference proteome</keyword>
<dbReference type="AlphaFoldDB" id="A0AAD9KI89"/>
<evidence type="ECO:0000256" key="4">
    <source>
        <dbReference type="ARBA" id="ARBA00010044"/>
    </source>
</evidence>
<evidence type="ECO:0000256" key="8">
    <source>
        <dbReference type="ARBA" id="ARBA00022741"/>
    </source>
</evidence>
<dbReference type="GO" id="GO:0005743">
    <property type="term" value="C:mitochondrial inner membrane"/>
    <property type="evidence" value="ECO:0007669"/>
    <property type="project" value="TreeGrafter"/>
</dbReference>
<evidence type="ECO:0000256" key="10">
    <source>
        <dbReference type="ARBA" id="ARBA00022833"/>
    </source>
</evidence>
<dbReference type="GO" id="GO:0004222">
    <property type="term" value="F:metalloendopeptidase activity"/>
    <property type="evidence" value="ECO:0007669"/>
    <property type="project" value="InterPro"/>
</dbReference>
<protein>
    <recommendedName>
        <fullName evidence="16">AAA+ ATPase domain-containing protein</fullName>
    </recommendedName>
</protein>
<evidence type="ECO:0000313" key="18">
    <source>
        <dbReference type="Proteomes" id="UP001209878"/>
    </source>
</evidence>
<dbReference type="HAMAP" id="MF_01458">
    <property type="entry name" value="FtsH"/>
    <property type="match status" value="1"/>
</dbReference>
<evidence type="ECO:0000256" key="3">
    <source>
        <dbReference type="ARBA" id="ARBA00004370"/>
    </source>
</evidence>
<evidence type="ECO:0000256" key="11">
    <source>
        <dbReference type="ARBA" id="ARBA00022840"/>
    </source>
</evidence>
<keyword evidence="8" id="KW-0547">Nucleotide-binding</keyword>
<dbReference type="InterPro" id="IPR003593">
    <property type="entry name" value="AAA+_ATPase"/>
</dbReference>
<dbReference type="FunFam" id="1.10.8.60:FF:000001">
    <property type="entry name" value="ATP-dependent zinc metalloprotease FtsH"/>
    <property type="match status" value="1"/>
</dbReference>
<keyword evidence="6" id="KW-0645">Protease</keyword>
<dbReference type="InterPro" id="IPR027417">
    <property type="entry name" value="P-loop_NTPase"/>
</dbReference>
<keyword evidence="13" id="KW-0496">Mitochondrion</keyword>